<feature type="disulfide bond" evidence="5">
    <location>
        <begin position="1067"/>
        <end position="1077"/>
    </location>
</feature>
<dbReference type="EMBL" id="GIFC01019057">
    <property type="protein sequence ID" value="MXV01141.1"/>
    <property type="molecule type" value="Transcribed_RNA"/>
</dbReference>
<dbReference type="Gene3D" id="3.10.250.10">
    <property type="entry name" value="SRCR-like domain"/>
    <property type="match status" value="3"/>
</dbReference>
<keyword evidence="3 5" id="KW-1015">Disulfide bond</keyword>
<dbReference type="InterPro" id="IPR053243">
    <property type="entry name" value="SJ_maturation_regulator"/>
</dbReference>
<reference evidence="10" key="1">
    <citation type="submission" date="2019-12" db="EMBL/GenBank/DDBJ databases">
        <title>An insight into the sialome of adult female Ixodes ricinus ticks feeding for 6 days.</title>
        <authorList>
            <person name="Perner J."/>
            <person name="Ribeiro J.M.C."/>
        </authorList>
    </citation>
    <scope>NUCLEOTIDE SEQUENCE</scope>
    <source>
        <strain evidence="10">Semi-engorged</strain>
        <tissue evidence="10">Salivary glands</tissue>
    </source>
</reference>
<comment type="caution">
    <text evidence="5">Lacks conserved residue(s) required for the propagation of feature annotation.</text>
</comment>
<feature type="compositionally biased region" description="Polar residues" evidence="6">
    <location>
        <begin position="2692"/>
        <end position="2701"/>
    </location>
</feature>
<feature type="domain" description="SRCR" evidence="9">
    <location>
        <begin position="1812"/>
        <end position="1930"/>
    </location>
</feature>
<feature type="signal peptide" evidence="8">
    <location>
        <begin position="1"/>
        <end position="24"/>
    </location>
</feature>
<evidence type="ECO:0000256" key="6">
    <source>
        <dbReference type="SAM" id="MobiDB-lite"/>
    </source>
</evidence>
<dbReference type="InterPro" id="IPR011050">
    <property type="entry name" value="Pectin_lyase_fold/virulence"/>
</dbReference>
<evidence type="ECO:0000256" key="5">
    <source>
        <dbReference type="PROSITE-ProRule" id="PRU00196"/>
    </source>
</evidence>
<feature type="disulfide bond" evidence="5">
    <location>
        <begin position="1893"/>
        <end position="1903"/>
    </location>
</feature>
<dbReference type="PANTHER" id="PTHR47653:SF1">
    <property type="entry name" value="DELETED IN MALIGNANT BRAIN TUMORS 1 PROTEIN"/>
    <property type="match status" value="1"/>
</dbReference>
<keyword evidence="10" id="KW-0430">Lectin</keyword>
<keyword evidence="2" id="KW-0677">Repeat</keyword>
<feature type="domain" description="SRCR" evidence="9">
    <location>
        <begin position="126"/>
        <end position="230"/>
    </location>
</feature>
<dbReference type="SUPFAM" id="SSF56436">
    <property type="entry name" value="C-type lectin-like"/>
    <property type="match status" value="1"/>
</dbReference>
<organism evidence="10">
    <name type="scientific">Ixodes ricinus</name>
    <name type="common">Common tick</name>
    <name type="synonym">Acarus ricinus</name>
    <dbReference type="NCBI Taxonomy" id="34613"/>
    <lineage>
        <taxon>Eukaryota</taxon>
        <taxon>Metazoa</taxon>
        <taxon>Ecdysozoa</taxon>
        <taxon>Arthropoda</taxon>
        <taxon>Chelicerata</taxon>
        <taxon>Arachnida</taxon>
        <taxon>Acari</taxon>
        <taxon>Parasitiformes</taxon>
        <taxon>Ixodida</taxon>
        <taxon>Ixodoidea</taxon>
        <taxon>Ixodidae</taxon>
        <taxon>Ixodinae</taxon>
        <taxon>Ixodes</taxon>
    </lineage>
</organism>
<evidence type="ECO:0000256" key="1">
    <source>
        <dbReference type="ARBA" id="ARBA00022729"/>
    </source>
</evidence>
<keyword evidence="7" id="KW-0812">Transmembrane</keyword>
<keyword evidence="4" id="KW-0325">Glycoprotein</keyword>
<dbReference type="Gene3D" id="2.160.20.10">
    <property type="entry name" value="Single-stranded right-handed beta-helix, Pectin lyase-like"/>
    <property type="match status" value="2"/>
</dbReference>
<feature type="region of interest" description="Disordered" evidence="6">
    <location>
        <begin position="2679"/>
        <end position="2701"/>
    </location>
</feature>
<protein>
    <submittedName>
        <fullName evidence="10">Putative scavenger receptor class a like c type lectin</fullName>
    </submittedName>
</protein>
<evidence type="ECO:0000256" key="3">
    <source>
        <dbReference type="ARBA" id="ARBA00023157"/>
    </source>
</evidence>
<dbReference type="InterPro" id="IPR036772">
    <property type="entry name" value="SRCR-like_dom_sf"/>
</dbReference>
<dbReference type="InterPro" id="IPR006626">
    <property type="entry name" value="PbH1"/>
</dbReference>
<dbReference type="GO" id="GO:0016020">
    <property type="term" value="C:membrane"/>
    <property type="evidence" value="ECO:0007669"/>
    <property type="project" value="InterPro"/>
</dbReference>
<dbReference type="InterPro" id="IPR016187">
    <property type="entry name" value="CTDL_fold"/>
</dbReference>
<name>A0A6B0VFA6_IXORI</name>
<dbReference type="GO" id="GO:0045217">
    <property type="term" value="P:cell-cell junction maintenance"/>
    <property type="evidence" value="ECO:0007669"/>
    <property type="project" value="TreeGrafter"/>
</dbReference>
<dbReference type="InterPro" id="IPR012334">
    <property type="entry name" value="Pectin_lyas_fold"/>
</dbReference>
<dbReference type="Gene3D" id="3.10.100.10">
    <property type="entry name" value="Mannose-Binding Protein A, subunit A"/>
    <property type="match status" value="1"/>
</dbReference>
<sequence>MRRRPVRAAAALLSWLAVWSVVRARPDEIRDRQVFNVSGSPYEIKRDIVVVDGGELVIEPGVELRFAPGVGIFVNGALKAQGTQSRKISMTVLQETESLWEPSGSRARAGGHSITQQNISVQWPAVRLTDGDVPLRGRLQLLHRDKWWSVCTRSKNWTEHDVHVVCRQLGFSGGLLQGWLPRHNDSRQFMFASPECTGQEQRLDQCPGWTHKQLGSGICDFQLDIEISCEQTLQEQANRHWRGLQFDLAKTLPEMMFNGRVNTQVSQSILEHVKMEYAGRQRDGNATAAIQVYGMPPVMRYLEVRWSAYHGLNVTMPNEPFEIHQSTFKENRGYGIFVNSSKGQIHLSGVTVMNNGADGIVYAQHEIKLGSNMLLCDSSQSSDVRYPQVFVYDKRNSKTNCLRMLKAPRPDLTVTVHFKNMMRYDGPNRLKGGTVTVWNGEIREEQYLLAKFDIDNSTRPQSVSSSQGASLTVDFQPLVIPYPYTTVAPEMSFVMEAVLTVGKAYDLNMTDCIVSGNNGRGVWLRDAIAGISILDSSILHNSHVAGVHVDGGVGDVLINVSDVSMNQGDGINVTYAGGYKHIERTQINRNSRRGIAFWFNETSTRIPFNFTTHIVKSVVSMNGDVGVLFGNVCRADAFWNVSLNRFGNNGDAAILYQSCWNKSKANSRSLDTLLISNNYFECPEEDGGCSKLAISMKPALNVRASIMHNSFKNHKSGVIWIENKDHEEFLESYSERVAEVEVAENNFVGNSGIFVARIGVVQGSKVQSLRFHHNKLEENVIQQPFAHLKPRSKVAAVVVVTSNNTVVTRNLFRNPNSHYELGSQLEDHNSIIDASLNYWGLDYGDDDVSLKIYNRIFDRKDRYNLAPVQFLQYLLTGSDLDAKEQISFNFERDKIMRFRQVGSFEIGGEVFGEVNLEPGEYTVKKDIFVRPGSRLLIKPGTTLRFEQSIGMMVQGRLESDGTEGQITYTSGVMMPALSDMVDMADAEDVEPLGFGKLKLSAGNEGTIQVTDNGTTGGVCTYGFSVEDAALVCQQLGMVLSPQDWLMEAASQASSGGTGRVLFSNVRCNELDTDFLKCKHEVLGEDFEDSCASEVGIRCVSPSWSGIRLGVHAESSILKNSLIEKAGQLDFATHAFKPALQVDFNNHILEKLIVRDNIDTGIGLMWNDIFKDIRNPSLKFSRIQNNRNHGILTRSQGVDIIDNSILKNGGGGIWYDPVFTKSEHRDAIRWVGDKVTTLSGTLRLNPEERRYIRIESTTPNVMQEFQVNCEEKRTIGIMVVDPFRDDSTEVLLMRRGPNFFEESAPLWDVRQNLTSFPLRETGFIVTLRYQSGPMPKGGILLMMSAVQPLGIRRKKCDPYICKNQGQGQWLEYKPNLHIERNTITECKWGFGSNHYNRDIGPDQSAYYHRYSNETIVLLENRIASSRQSAVFVSSPLWDPLTSSLAEIVYNLTGNIIENNGGGIRHYSRDLRSSNNLFHWIVNTTKFTNNRGGLDLRLPYVWNYNENYTHSVVISNGTFRGNQNFGARIDGHFARFNATGNRFENNDCQSGGGVFTVAGMEKEMLIQDNYFLNNRGKYVVEFHLESHSERFSIVDANFHRNILENNRPEEGPEARLDHYEPSSYALSIRGVQRINVTQNILVNPHLQYEFLAGVVTSSLNNAVNVAFNWWGSLNASDIKARIFDFDDWNGYAAADFSPYLARAEVGGPLLTYDGSDEWGSRIDMSKPFGGRVFRSLTLYGRSAPYIIKSDLTILPNATMTILEGAELQFYPSVGILVLGDLVAMGRSWAPIRMGPVKKLYANTRSRRALAKQQVRLCVGQACNQNRRDGFLELYNETTLQWVPVCDQRFTERNAEVVCRELGFGTLDVWLDRGFRHELGPSELSIVQSWPHPLECTGHETALARCEFRLNGYGHHSYACAPFDKNFVYIHCGEELSVEEDFWGGIRFSVPEHKPRTNIGSAHSSSRFYSPPTSSLSEVHIRKAGILHNEKGPAIQVVLRDVALDHLNITECASNGIDIIASPGYQYIHAVNITHNRGTGVNFLTLNGQTSTADRLNYAPLGPVDLPYNVFGLVDICDNNKEFPVDGRVLLYYKYDNRPVECVKIFTSKSRLLQKIGFRMLQFNLFNSTEFSPQPDSISIFDGDIFNITVRRIGHITVGDHLKENVSQTTFYRSRETTLSVKLHATGASGMNGFIAEVVAIPLQTITARDSKHNITASYFLKNRRGAVTYRSAGEITPILTLHSNRFEQNGDALFGNFSSSEAAVFFDIQNSMEMHVLRNLFLRNQGGVRIFVGSTNYVSALKGYLHNNLFTENTNRESLYVRSGESGIYQYLHVHRNYFARDDAAFRDNLVFEKVNFNFSENMVVECKGFRQMSVLGFERTQSTGQLVYRNWIWDNDATQPYLKATLLAASSGQRFNDNYFLNRFNYFEMITANNTEQENNSYVEAEKNWWGFKETSAVVGRIYDRSDQPELLEVRFQPHLAHNDTVISGNCMGGWEMIEDTCFLYIAGPMTHDEAKRFCQLDASSMPYLKQKLPKLMQYISTWQEDFDWSYERIWVQSLDIPLDQCAVLYRGSVWAHDCNDRLPFLCERAQEIVVRSDYWYQEPVSITAMSLLGVLLICVLICLGFWWCKSQERHKQHLQRQNSIRASIRSASNRSLDHEALFADLGYKRRIERAIREAGSQPHLDDVHPTKHNGSTDSVSKQYTYDLEDSRSYDDTLQEVRNPVLDYSSEIEEKFPMPAPAEIKIAVNPQQPTFDLTYENRGYTDRSVGGYDDSLDASRDWSSGTDSTLDMKRSLETPRAAAMDPTDNTFRGLDPYPQPQPDSYSNNGNYYRRQPLETAM</sequence>
<dbReference type="InterPro" id="IPR001190">
    <property type="entry name" value="SRCR"/>
</dbReference>
<dbReference type="PROSITE" id="PS50287">
    <property type="entry name" value="SRCR_2"/>
    <property type="match status" value="3"/>
</dbReference>
<dbReference type="GO" id="GO:0030246">
    <property type="term" value="F:carbohydrate binding"/>
    <property type="evidence" value="ECO:0007669"/>
    <property type="project" value="UniProtKB-KW"/>
</dbReference>
<keyword evidence="7" id="KW-0472">Membrane</keyword>
<evidence type="ECO:0000256" key="4">
    <source>
        <dbReference type="ARBA" id="ARBA00023180"/>
    </source>
</evidence>
<feature type="domain" description="SRCR" evidence="9">
    <location>
        <begin position="997"/>
        <end position="1099"/>
    </location>
</feature>
<evidence type="ECO:0000259" key="9">
    <source>
        <dbReference type="PROSITE" id="PS50287"/>
    </source>
</evidence>
<dbReference type="SUPFAM" id="SSF56487">
    <property type="entry name" value="SRCR-like"/>
    <property type="match status" value="3"/>
</dbReference>
<feature type="disulfide bond" evidence="5">
    <location>
        <begin position="196"/>
        <end position="206"/>
    </location>
</feature>
<dbReference type="SUPFAM" id="SSF51126">
    <property type="entry name" value="Pectin lyase-like"/>
    <property type="match status" value="3"/>
</dbReference>
<keyword evidence="7" id="KW-1133">Transmembrane helix</keyword>
<dbReference type="PANTHER" id="PTHR47653">
    <property type="entry name" value="PROTEIN BARK BEETLE"/>
    <property type="match status" value="1"/>
</dbReference>
<keyword evidence="10" id="KW-0675">Receptor</keyword>
<feature type="region of interest" description="Disordered" evidence="6">
    <location>
        <begin position="2777"/>
        <end position="2840"/>
    </location>
</feature>
<dbReference type="SMART" id="SM00710">
    <property type="entry name" value="PbH1"/>
    <property type="match status" value="15"/>
</dbReference>
<evidence type="ECO:0000313" key="10">
    <source>
        <dbReference type="EMBL" id="MXV01141.1"/>
    </source>
</evidence>
<feature type="chain" id="PRO_5025643782" evidence="8">
    <location>
        <begin position="25"/>
        <end position="2840"/>
    </location>
</feature>
<evidence type="ECO:0000256" key="2">
    <source>
        <dbReference type="ARBA" id="ARBA00022737"/>
    </source>
</evidence>
<evidence type="ECO:0000256" key="7">
    <source>
        <dbReference type="SAM" id="Phobius"/>
    </source>
</evidence>
<feature type="transmembrane region" description="Helical" evidence="7">
    <location>
        <begin position="2606"/>
        <end position="2628"/>
    </location>
</feature>
<keyword evidence="1 8" id="KW-0732">Signal</keyword>
<dbReference type="SMART" id="SM00202">
    <property type="entry name" value="SR"/>
    <property type="match status" value="3"/>
</dbReference>
<dbReference type="Pfam" id="PF00530">
    <property type="entry name" value="SRCR"/>
    <property type="match status" value="3"/>
</dbReference>
<accession>A0A6B0VFA6</accession>
<evidence type="ECO:0000256" key="8">
    <source>
        <dbReference type="SAM" id="SignalP"/>
    </source>
</evidence>
<proteinExistence type="predicted"/>
<dbReference type="InterPro" id="IPR016186">
    <property type="entry name" value="C-type_lectin-like/link_sf"/>
</dbReference>